<dbReference type="GO" id="GO:0016829">
    <property type="term" value="F:lyase activity"/>
    <property type="evidence" value="ECO:0007669"/>
    <property type="project" value="UniProtKB-KW"/>
</dbReference>
<keyword evidence="2" id="KW-0663">Pyridoxal phosphate</keyword>
<dbReference type="InterPro" id="IPR036052">
    <property type="entry name" value="TrpB-like_PALP_sf"/>
</dbReference>
<protein>
    <submittedName>
        <fullName evidence="4">Diaminopropionate ammonia-lyase</fullName>
    </submittedName>
</protein>
<evidence type="ECO:0000259" key="3">
    <source>
        <dbReference type="Pfam" id="PF00291"/>
    </source>
</evidence>
<comment type="caution">
    <text evidence="4">The sequence shown here is derived from an EMBL/GenBank/DDBJ whole genome shotgun (WGS) entry which is preliminary data.</text>
</comment>
<dbReference type="Pfam" id="PF00291">
    <property type="entry name" value="PALP"/>
    <property type="match status" value="1"/>
</dbReference>
<organism evidence="4 5">
    <name type="scientific">Donghicola tyrosinivorans</name>
    <dbReference type="NCBI Taxonomy" id="1652492"/>
    <lineage>
        <taxon>Bacteria</taxon>
        <taxon>Pseudomonadati</taxon>
        <taxon>Pseudomonadota</taxon>
        <taxon>Alphaproteobacteria</taxon>
        <taxon>Rhodobacterales</taxon>
        <taxon>Roseobacteraceae</taxon>
        <taxon>Donghicola</taxon>
    </lineage>
</organism>
<dbReference type="PANTHER" id="PTHR42937">
    <property type="match status" value="1"/>
</dbReference>
<dbReference type="Proteomes" id="UP000238392">
    <property type="component" value="Unassembled WGS sequence"/>
</dbReference>
<gene>
    <name evidence="4" type="ORF">CLV74_107200</name>
</gene>
<sequence>MSDSLENPFRGTGLAPEALMPIADASAVKQLLSMCPAYAPTPLRSADALAKEAGVAQLWVKDERGRMGLGSFKALGAAHAIARDAAAAVQGDDWQNALKGKTYVTASAGNHGLSVAAGAQVFGATAVIYLSHTVPDAFVGRLEAKGATVVREGDDYEASMAAALKAADDNDWLLLSDSSWPGYTEPPLRVMEGYLQMAAEAAEQIDTPPSHILLQAGVGGLAAAVAAHSRLVWGDAPRIIVVEPAYAPALIESIRSGCLTDTTGPVSCMGRLDCKTPSMIALNGLSRDADQFITISEEDAQAGIARLAAHDLATTPSGGAALAAMLTGLDLPKDARVLTFLSEGPEDA</sequence>
<name>A0A2T0WQ75_9RHOB</name>
<comment type="cofactor">
    <cofactor evidence="1">
        <name>pyridoxal 5'-phosphate</name>
        <dbReference type="ChEBI" id="CHEBI:597326"/>
    </cofactor>
</comment>
<keyword evidence="5" id="KW-1185">Reference proteome</keyword>
<dbReference type="Gene3D" id="3.40.50.1100">
    <property type="match status" value="2"/>
</dbReference>
<evidence type="ECO:0000313" key="4">
    <source>
        <dbReference type="EMBL" id="PRY88858.1"/>
    </source>
</evidence>
<dbReference type="OrthoDB" id="34584at2"/>
<accession>A0A2T0WQ75</accession>
<proteinExistence type="predicted"/>
<keyword evidence="4" id="KW-0456">Lyase</keyword>
<dbReference type="AlphaFoldDB" id="A0A2T0WQ75"/>
<evidence type="ECO:0000256" key="1">
    <source>
        <dbReference type="ARBA" id="ARBA00001933"/>
    </source>
</evidence>
<dbReference type="EMBL" id="PVTQ01000007">
    <property type="protein sequence ID" value="PRY88858.1"/>
    <property type="molecule type" value="Genomic_DNA"/>
</dbReference>
<reference evidence="4 5" key="1">
    <citation type="submission" date="2018-03" db="EMBL/GenBank/DDBJ databases">
        <title>Genomic Encyclopedia of Archaeal and Bacterial Type Strains, Phase II (KMG-II): from individual species to whole genera.</title>
        <authorList>
            <person name="Goeker M."/>
        </authorList>
    </citation>
    <scope>NUCLEOTIDE SEQUENCE [LARGE SCALE GENOMIC DNA]</scope>
    <source>
        <strain evidence="4 5">DSM 100212</strain>
    </source>
</reference>
<dbReference type="PANTHER" id="PTHR42937:SF1">
    <property type="entry name" value="DIAMINOPROPIONATE AMMONIA-LYASE"/>
    <property type="match status" value="1"/>
</dbReference>
<evidence type="ECO:0000256" key="2">
    <source>
        <dbReference type="ARBA" id="ARBA00022898"/>
    </source>
</evidence>
<dbReference type="RefSeq" id="WP_106265097.1">
    <property type="nucleotide sequence ID" value="NZ_PVTQ01000007.1"/>
</dbReference>
<dbReference type="SUPFAM" id="SSF53686">
    <property type="entry name" value="Tryptophan synthase beta subunit-like PLP-dependent enzymes"/>
    <property type="match status" value="1"/>
</dbReference>
<dbReference type="InterPro" id="IPR001926">
    <property type="entry name" value="TrpB-like_PALP"/>
</dbReference>
<feature type="domain" description="Tryptophan synthase beta chain-like PALP" evidence="3">
    <location>
        <begin position="36"/>
        <end position="342"/>
    </location>
</feature>
<evidence type="ECO:0000313" key="5">
    <source>
        <dbReference type="Proteomes" id="UP000238392"/>
    </source>
</evidence>